<name>A0ABN8LPE8_9CNID</name>
<evidence type="ECO:0000256" key="5">
    <source>
        <dbReference type="ARBA" id="ARBA00023242"/>
    </source>
</evidence>
<dbReference type="InterPro" id="IPR047167">
    <property type="entry name" value="NFE2-like"/>
</dbReference>
<feature type="region of interest" description="Disordered" evidence="7">
    <location>
        <begin position="342"/>
        <end position="365"/>
    </location>
</feature>
<sequence>MAVGKKYFDSANLFQVAMAFSMLRPELQGFIGQNTTPPMPAYPQYQQNYTGVAFAPSSTSNFNFHVVPKEAAADYNNPLSEFLDWHTTGQNRFDGDSVAMLFDGVDSQVPRESRASFSTELESGYSSDGARSPLSSVAGSPHHDHESSAGNFQLPNGDFNNFGAAGFTPPGEEEVLKSMGNFELEDYIDLDVLYEGPPQKKAFLPEDQAFNPHTKAEPLSPVDSYTKFPSSPPQTYVPSDFARKSPLDEISVEPFNFDGPFSTDSIDFIPTAEELQHVGEDVDPEFDFASWADNLNFENDLALDIFDPRPPAVQNAVENKHDTLLPLGQELVPVFSEAAATRNDSGGSFSETAREETHGIGGNWESTSLPLLSSATIKQEKPDFSGPSTSTSSRFAPTKAPRDCKDAKPTIGSSSSSSHFASEEEIVDMSIAEFNTFLETLSEAQAQEARDIRRRGKNKVAARLCRKRKIEVVSDIEEEINSLRKQKEDVLNQRKKLQAENAYYKNKIIELQDHLFKSLRDESGRPLSPNEYSLFQGANGSIYVGKNIVSESKKKQSRG</sequence>
<keyword evidence="4" id="KW-0804">Transcription</keyword>
<dbReference type="EMBL" id="CALNXI010000106">
    <property type="protein sequence ID" value="CAH3019116.1"/>
    <property type="molecule type" value="Genomic_DNA"/>
</dbReference>
<dbReference type="InterPro" id="IPR008917">
    <property type="entry name" value="TF_DNA-bd_sf"/>
</dbReference>
<evidence type="ECO:0000256" key="1">
    <source>
        <dbReference type="ARBA" id="ARBA00023015"/>
    </source>
</evidence>
<evidence type="ECO:0000313" key="10">
    <source>
        <dbReference type="Proteomes" id="UP001159427"/>
    </source>
</evidence>
<feature type="domain" description="BZIP" evidence="8">
    <location>
        <begin position="448"/>
        <end position="511"/>
    </location>
</feature>
<dbReference type="SMART" id="SM00338">
    <property type="entry name" value="BRLZ"/>
    <property type="match status" value="1"/>
</dbReference>
<keyword evidence="3" id="KW-0010">Activator</keyword>
<dbReference type="InterPro" id="IPR004826">
    <property type="entry name" value="bZIP_Maf"/>
</dbReference>
<gene>
    <name evidence="9" type="ORF">PEVE_00001160</name>
</gene>
<evidence type="ECO:0000256" key="2">
    <source>
        <dbReference type="ARBA" id="ARBA00023125"/>
    </source>
</evidence>
<keyword evidence="10" id="KW-1185">Reference proteome</keyword>
<dbReference type="PROSITE" id="PS50217">
    <property type="entry name" value="BZIP"/>
    <property type="match status" value="1"/>
</dbReference>
<dbReference type="PANTHER" id="PTHR24411:SF55">
    <property type="entry name" value="SEGMENTATION PROTEIN CAP'N'COLLAR"/>
    <property type="match status" value="1"/>
</dbReference>
<keyword evidence="5" id="KW-0539">Nucleus</keyword>
<dbReference type="Proteomes" id="UP001159427">
    <property type="component" value="Unassembled WGS sequence"/>
</dbReference>
<feature type="compositionally biased region" description="Polar residues" evidence="7">
    <location>
        <begin position="115"/>
        <end position="126"/>
    </location>
</feature>
<dbReference type="Pfam" id="PF03131">
    <property type="entry name" value="bZIP_Maf"/>
    <property type="match status" value="1"/>
</dbReference>
<dbReference type="Gene3D" id="1.10.880.10">
    <property type="entry name" value="Transcription factor, Skn-1-like, DNA-binding domain"/>
    <property type="match status" value="1"/>
</dbReference>
<dbReference type="SUPFAM" id="SSF47454">
    <property type="entry name" value="A DNA-binding domain in eukaryotic transcription factors"/>
    <property type="match status" value="1"/>
</dbReference>
<feature type="compositionally biased region" description="Polar residues" evidence="7">
    <location>
        <begin position="386"/>
        <end position="395"/>
    </location>
</feature>
<protein>
    <recommendedName>
        <fullName evidence="8">BZIP domain-containing protein</fullName>
    </recommendedName>
</protein>
<evidence type="ECO:0000256" key="3">
    <source>
        <dbReference type="ARBA" id="ARBA00023159"/>
    </source>
</evidence>
<comment type="caution">
    <text evidence="9">The sequence shown here is derived from an EMBL/GenBank/DDBJ whole genome shotgun (WGS) entry which is preliminary data.</text>
</comment>
<accession>A0ABN8LPE8</accession>
<dbReference type="PANTHER" id="PTHR24411">
    <property type="entry name" value="NUCLEAR FACTOR ERYTHROID 2-RELATED FACTOR"/>
    <property type="match status" value="1"/>
</dbReference>
<evidence type="ECO:0000313" key="9">
    <source>
        <dbReference type="EMBL" id="CAH3019116.1"/>
    </source>
</evidence>
<feature type="coiled-coil region" evidence="6">
    <location>
        <begin position="466"/>
        <end position="514"/>
    </location>
</feature>
<reference evidence="9 10" key="1">
    <citation type="submission" date="2022-05" db="EMBL/GenBank/DDBJ databases">
        <authorList>
            <consortium name="Genoscope - CEA"/>
            <person name="William W."/>
        </authorList>
    </citation>
    <scope>NUCLEOTIDE SEQUENCE [LARGE SCALE GENOMIC DNA]</scope>
</reference>
<evidence type="ECO:0000256" key="4">
    <source>
        <dbReference type="ARBA" id="ARBA00023163"/>
    </source>
</evidence>
<proteinExistence type="predicted"/>
<keyword evidence="6" id="KW-0175">Coiled coil</keyword>
<feature type="region of interest" description="Disordered" evidence="7">
    <location>
        <begin position="216"/>
        <end position="235"/>
    </location>
</feature>
<feature type="region of interest" description="Disordered" evidence="7">
    <location>
        <begin position="112"/>
        <end position="155"/>
    </location>
</feature>
<keyword evidence="2" id="KW-0238">DNA-binding</keyword>
<evidence type="ECO:0000256" key="7">
    <source>
        <dbReference type="SAM" id="MobiDB-lite"/>
    </source>
</evidence>
<organism evidence="9 10">
    <name type="scientific">Porites evermanni</name>
    <dbReference type="NCBI Taxonomy" id="104178"/>
    <lineage>
        <taxon>Eukaryota</taxon>
        <taxon>Metazoa</taxon>
        <taxon>Cnidaria</taxon>
        <taxon>Anthozoa</taxon>
        <taxon>Hexacorallia</taxon>
        <taxon>Scleractinia</taxon>
        <taxon>Fungiina</taxon>
        <taxon>Poritidae</taxon>
        <taxon>Porites</taxon>
    </lineage>
</organism>
<dbReference type="CDD" id="cd14698">
    <property type="entry name" value="bZIP_CNC"/>
    <property type="match status" value="1"/>
</dbReference>
<dbReference type="SUPFAM" id="SSF57959">
    <property type="entry name" value="Leucine zipper domain"/>
    <property type="match status" value="1"/>
</dbReference>
<dbReference type="InterPro" id="IPR004827">
    <property type="entry name" value="bZIP"/>
</dbReference>
<keyword evidence="1" id="KW-0805">Transcription regulation</keyword>
<feature type="compositionally biased region" description="Polar residues" evidence="7">
    <location>
        <begin position="342"/>
        <end position="351"/>
    </location>
</feature>
<evidence type="ECO:0000256" key="6">
    <source>
        <dbReference type="SAM" id="Coils"/>
    </source>
</evidence>
<evidence type="ECO:0000259" key="8">
    <source>
        <dbReference type="PROSITE" id="PS50217"/>
    </source>
</evidence>
<feature type="region of interest" description="Disordered" evidence="7">
    <location>
        <begin position="379"/>
        <end position="419"/>
    </location>
</feature>
<dbReference type="InterPro" id="IPR046347">
    <property type="entry name" value="bZIP_sf"/>
</dbReference>